<dbReference type="RefSeq" id="WP_157387226.1">
    <property type="nucleotide sequence ID" value="NZ_WRPP01000002.1"/>
</dbReference>
<reference evidence="2 3" key="1">
    <citation type="submission" date="2019-12" db="EMBL/GenBank/DDBJ databases">
        <title>Nocardia sp. nov. ET3-3 isolated from soil.</title>
        <authorList>
            <person name="Kanchanasin P."/>
            <person name="Tanasupawat S."/>
            <person name="Yuki M."/>
            <person name="Kudo T."/>
        </authorList>
    </citation>
    <scope>NUCLEOTIDE SEQUENCE [LARGE SCALE GENOMIC DNA]</scope>
    <source>
        <strain evidence="2 3">ET3-3</strain>
    </source>
</reference>
<dbReference type="Proteomes" id="UP000466794">
    <property type="component" value="Unassembled WGS sequence"/>
</dbReference>
<evidence type="ECO:0000256" key="1">
    <source>
        <dbReference type="SAM" id="Phobius"/>
    </source>
</evidence>
<comment type="caution">
    <text evidence="2">The sequence shown here is derived from an EMBL/GenBank/DDBJ whole genome shotgun (WGS) entry which is preliminary data.</text>
</comment>
<dbReference type="EMBL" id="WRPP01000002">
    <property type="protein sequence ID" value="MVU77532.1"/>
    <property type="molecule type" value="Genomic_DNA"/>
</dbReference>
<proteinExistence type="predicted"/>
<keyword evidence="1" id="KW-1133">Transmembrane helix</keyword>
<evidence type="ECO:0000313" key="2">
    <source>
        <dbReference type="EMBL" id="MVU77532.1"/>
    </source>
</evidence>
<dbReference type="AlphaFoldDB" id="A0A7K1UT51"/>
<organism evidence="2 3">
    <name type="scientific">Nocardia terrae</name>
    <dbReference type="NCBI Taxonomy" id="2675851"/>
    <lineage>
        <taxon>Bacteria</taxon>
        <taxon>Bacillati</taxon>
        <taxon>Actinomycetota</taxon>
        <taxon>Actinomycetes</taxon>
        <taxon>Mycobacteriales</taxon>
        <taxon>Nocardiaceae</taxon>
        <taxon>Nocardia</taxon>
    </lineage>
</organism>
<evidence type="ECO:0000313" key="3">
    <source>
        <dbReference type="Proteomes" id="UP000466794"/>
    </source>
</evidence>
<feature type="transmembrane region" description="Helical" evidence="1">
    <location>
        <begin position="12"/>
        <end position="33"/>
    </location>
</feature>
<protein>
    <submittedName>
        <fullName evidence="2">Uncharacterized protein</fullName>
    </submittedName>
</protein>
<keyword evidence="1" id="KW-0812">Transmembrane</keyword>
<gene>
    <name evidence="2" type="ORF">GPX89_09775</name>
</gene>
<keyword evidence="1" id="KW-0472">Membrane</keyword>
<keyword evidence="3" id="KW-1185">Reference proteome</keyword>
<name>A0A7K1UT51_9NOCA</name>
<accession>A0A7K1UT51</accession>
<sequence length="505" mass="57194">MGVDNIAQDAEIGSFTLTVIALIFSVSSIGIYWKTIQLLAEALPLDGARYRLTYRYCRALWTLVTLRGRDVKPQAVYDLARQRIEHEIACPRPNDDEGLSRQEFKDAKEKWRLKFKSSLLPPSQKLPLRIAVGNPTLLIKNHQYLKRYFDVLHKQKPNETVGFATLLEIDTGFVAPLHLLRGLIYKYDEDWGKIVDRYGHDTTHDPDQFGNLSIRKFQVFTFDCWLLWGPSIPLCSCRQWEGNPALQFGYGDENNSLAIRGENPDSALEVLRPHAPGALAWKARATGSLRWGPAVPQADVCLAQEGIWNKDEERLLLDIAVPGGGVKVTGENAYATYYSAYIWIIFVMCDRKGKPFHPHPDRRWRDLIPFFIHGNIAEPETYDIQTDELARGAADSMVRLIEENEDLTFQFACAIDETACGSAMTVAALGDTIRDKMRNYIGSDKTDRIRLNLAADGPFANGHYSACALNGIVHSYYRDRPWLEDRTIDANGLEESRLRTEGSPR</sequence>